<dbReference type="AlphaFoldDB" id="A0AAW1F1V2"/>
<organism evidence="2 3">
    <name type="scientific">Zoarces viviparus</name>
    <name type="common">Viviparous eelpout</name>
    <name type="synonym">Blennius viviparus</name>
    <dbReference type="NCBI Taxonomy" id="48416"/>
    <lineage>
        <taxon>Eukaryota</taxon>
        <taxon>Metazoa</taxon>
        <taxon>Chordata</taxon>
        <taxon>Craniata</taxon>
        <taxon>Vertebrata</taxon>
        <taxon>Euteleostomi</taxon>
        <taxon>Actinopterygii</taxon>
        <taxon>Neopterygii</taxon>
        <taxon>Teleostei</taxon>
        <taxon>Neoteleostei</taxon>
        <taxon>Acanthomorphata</taxon>
        <taxon>Eupercaria</taxon>
        <taxon>Perciformes</taxon>
        <taxon>Cottioidei</taxon>
        <taxon>Zoarcales</taxon>
        <taxon>Zoarcidae</taxon>
        <taxon>Zoarcinae</taxon>
        <taxon>Zoarces</taxon>
    </lineage>
</organism>
<evidence type="ECO:0000313" key="2">
    <source>
        <dbReference type="EMBL" id="KAK9528562.1"/>
    </source>
</evidence>
<feature type="compositionally biased region" description="Basic and acidic residues" evidence="1">
    <location>
        <begin position="32"/>
        <end position="61"/>
    </location>
</feature>
<dbReference type="EMBL" id="JBCEZU010000111">
    <property type="protein sequence ID" value="KAK9528562.1"/>
    <property type="molecule type" value="Genomic_DNA"/>
</dbReference>
<name>A0AAW1F1V2_ZOAVI</name>
<accession>A0AAW1F1V2</accession>
<gene>
    <name evidence="2" type="ORF">VZT92_012715</name>
</gene>
<dbReference type="Proteomes" id="UP001488805">
    <property type="component" value="Unassembled WGS sequence"/>
</dbReference>
<evidence type="ECO:0000313" key="3">
    <source>
        <dbReference type="Proteomes" id="UP001488805"/>
    </source>
</evidence>
<reference evidence="2 3" key="1">
    <citation type="journal article" date="2024" name="Genome Biol. Evol.">
        <title>Chromosome-level genome assembly of the viviparous eelpout Zoarces viviparus.</title>
        <authorList>
            <person name="Fuhrmann N."/>
            <person name="Brasseur M.V."/>
            <person name="Bakowski C.E."/>
            <person name="Podsiadlowski L."/>
            <person name="Prost S."/>
            <person name="Krehenwinkel H."/>
            <person name="Mayer C."/>
        </authorList>
    </citation>
    <scope>NUCLEOTIDE SEQUENCE [LARGE SCALE GENOMIC DNA]</scope>
    <source>
        <strain evidence="2">NO-MEL_2022_Ind0_liver</strain>
    </source>
</reference>
<feature type="region of interest" description="Disordered" evidence="1">
    <location>
        <begin position="32"/>
        <end position="78"/>
    </location>
</feature>
<sequence length="96" mass="10998">MEYLSSRRRIYNLSPEHIGELLSEHREREARRHTVLSHEKQTTGTDRNQEPETEEAHRQINEDGALSQRHSGTLPPLSCLDRSGVCAGGLMLMFQD</sequence>
<protein>
    <submittedName>
        <fullName evidence="2">Uncharacterized protein</fullName>
    </submittedName>
</protein>
<keyword evidence="3" id="KW-1185">Reference proteome</keyword>
<comment type="caution">
    <text evidence="2">The sequence shown here is derived from an EMBL/GenBank/DDBJ whole genome shotgun (WGS) entry which is preliminary data.</text>
</comment>
<proteinExistence type="predicted"/>
<evidence type="ECO:0000256" key="1">
    <source>
        <dbReference type="SAM" id="MobiDB-lite"/>
    </source>
</evidence>